<dbReference type="InterPro" id="IPR003594">
    <property type="entry name" value="HATPase_dom"/>
</dbReference>
<evidence type="ECO:0000256" key="1">
    <source>
        <dbReference type="ARBA" id="ARBA00000085"/>
    </source>
</evidence>
<protein>
    <recommendedName>
        <fullName evidence="2">histidine kinase</fullName>
        <ecNumber evidence="2">2.7.13.3</ecNumber>
    </recommendedName>
</protein>
<dbReference type="SMART" id="SM00086">
    <property type="entry name" value="PAC"/>
    <property type="match status" value="1"/>
</dbReference>
<dbReference type="SUPFAM" id="SSF55785">
    <property type="entry name" value="PYP-like sensor domain (PAS domain)"/>
    <property type="match status" value="1"/>
</dbReference>
<evidence type="ECO:0000313" key="10">
    <source>
        <dbReference type="Proteomes" id="UP000552954"/>
    </source>
</evidence>
<organism evidence="9 10">
    <name type="scientific">Ramlibacter montanisoli</name>
    <dbReference type="NCBI Taxonomy" id="2732512"/>
    <lineage>
        <taxon>Bacteria</taxon>
        <taxon>Pseudomonadati</taxon>
        <taxon>Pseudomonadota</taxon>
        <taxon>Betaproteobacteria</taxon>
        <taxon>Burkholderiales</taxon>
        <taxon>Comamonadaceae</taxon>
        <taxon>Ramlibacter</taxon>
    </lineage>
</organism>
<dbReference type="SUPFAM" id="SSF55781">
    <property type="entry name" value="GAF domain-like"/>
    <property type="match status" value="1"/>
</dbReference>
<dbReference type="PROSITE" id="PS50112">
    <property type="entry name" value="PAS"/>
    <property type="match status" value="1"/>
</dbReference>
<dbReference type="InterPro" id="IPR000014">
    <property type="entry name" value="PAS"/>
</dbReference>
<dbReference type="Gene3D" id="3.30.565.10">
    <property type="entry name" value="Histidine kinase-like ATPase, C-terminal domain"/>
    <property type="match status" value="1"/>
</dbReference>
<dbReference type="PANTHER" id="PTHR43304:SF1">
    <property type="entry name" value="PAC DOMAIN-CONTAINING PROTEIN"/>
    <property type="match status" value="1"/>
</dbReference>
<dbReference type="Pfam" id="PF13185">
    <property type="entry name" value="GAF_2"/>
    <property type="match status" value="1"/>
</dbReference>
<keyword evidence="10" id="KW-1185">Reference proteome</keyword>
<dbReference type="NCBIfam" id="TIGR00229">
    <property type="entry name" value="sensory_box"/>
    <property type="match status" value="1"/>
</dbReference>
<proteinExistence type="predicted"/>
<dbReference type="PRINTS" id="PR00344">
    <property type="entry name" value="BCTRLSENSOR"/>
</dbReference>
<dbReference type="EC" id="2.7.13.3" evidence="2"/>
<dbReference type="Pfam" id="PF00512">
    <property type="entry name" value="HisKA"/>
    <property type="match status" value="1"/>
</dbReference>
<evidence type="ECO:0000256" key="5">
    <source>
        <dbReference type="ARBA" id="ARBA00022777"/>
    </source>
</evidence>
<dbReference type="PROSITE" id="PS50109">
    <property type="entry name" value="HIS_KIN"/>
    <property type="match status" value="1"/>
</dbReference>
<keyword evidence="4" id="KW-0808">Transferase</keyword>
<evidence type="ECO:0000259" key="8">
    <source>
        <dbReference type="PROSITE" id="PS50113"/>
    </source>
</evidence>
<dbReference type="InterPro" id="IPR036890">
    <property type="entry name" value="HATPase_C_sf"/>
</dbReference>
<dbReference type="InterPro" id="IPR001610">
    <property type="entry name" value="PAC"/>
</dbReference>
<dbReference type="Gene3D" id="1.10.287.130">
    <property type="match status" value="1"/>
</dbReference>
<dbReference type="AlphaFoldDB" id="A0A849KAF5"/>
<evidence type="ECO:0000256" key="3">
    <source>
        <dbReference type="ARBA" id="ARBA00022553"/>
    </source>
</evidence>
<dbReference type="InterPro" id="IPR003018">
    <property type="entry name" value="GAF"/>
</dbReference>
<dbReference type="EMBL" id="JABFCS010000001">
    <property type="protein sequence ID" value="NNU42025.1"/>
    <property type="molecule type" value="Genomic_DNA"/>
</dbReference>
<dbReference type="InterPro" id="IPR000700">
    <property type="entry name" value="PAS-assoc_C"/>
</dbReference>
<evidence type="ECO:0000256" key="4">
    <source>
        <dbReference type="ARBA" id="ARBA00022679"/>
    </source>
</evidence>
<dbReference type="RefSeq" id="WP_171556432.1">
    <property type="nucleotide sequence ID" value="NZ_JABFCS010000001.1"/>
</dbReference>
<keyword evidence="3" id="KW-0597">Phosphoprotein</keyword>
<dbReference type="Gene3D" id="3.30.450.20">
    <property type="entry name" value="PAS domain"/>
    <property type="match status" value="1"/>
</dbReference>
<dbReference type="SUPFAM" id="SSF47384">
    <property type="entry name" value="Homodimeric domain of signal transducing histidine kinase"/>
    <property type="match status" value="1"/>
</dbReference>
<evidence type="ECO:0000256" key="2">
    <source>
        <dbReference type="ARBA" id="ARBA00012438"/>
    </source>
</evidence>
<dbReference type="SMART" id="SM00388">
    <property type="entry name" value="HisKA"/>
    <property type="match status" value="1"/>
</dbReference>
<dbReference type="InterPro" id="IPR004358">
    <property type="entry name" value="Sig_transdc_His_kin-like_C"/>
</dbReference>
<dbReference type="InterPro" id="IPR035965">
    <property type="entry name" value="PAS-like_dom_sf"/>
</dbReference>
<dbReference type="InterPro" id="IPR013656">
    <property type="entry name" value="PAS_4"/>
</dbReference>
<dbReference type="SMART" id="SM00091">
    <property type="entry name" value="PAS"/>
    <property type="match status" value="1"/>
</dbReference>
<gene>
    <name evidence="9" type="ORF">HK415_00905</name>
</gene>
<reference evidence="9 10" key="1">
    <citation type="submission" date="2020-05" db="EMBL/GenBank/DDBJ databases">
        <authorList>
            <person name="Khan S.A."/>
            <person name="Jeon C.O."/>
            <person name="Chun B.H."/>
        </authorList>
    </citation>
    <scope>NUCLEOTIDE SEQUENCE [LARGE SCALE GENOMIC DNA]</scope>
    <source>
        <strain evidence="9 10">B156</strain>
    </source>
</reference>
<dbReference type="PROSITE" id="PS50113">
    <property type="entry name" value="PAC"/>
    <property type="match status" value="1"/>
</dbReference>
<name>A0A849KAF5_9BURK</name>
<evidence type="ECO:0000259" key="7">
    <source>
        <dbReference type="PROSITE" id="PS50112"/>
    </source>
</evidence>
<feature type="domain" description="PAC" evidence="8">
    <location>
        <begin position="67"/>
        <end position="119"/>
    </location>
</feature>
<evidence type="ECO:0000313" key="9">
    <source>
        <dbReference type="EMBL" id="NNU42025.1"/>
    </source>
</evidence>
<reference evidence="9 10" key="2">
    <citation type="submission" date="2020-06" db="EMBL/GenBank/DDBJ databases">
        <title>Ramlibacter rhizophilus sp. nov., isolated from rhizosphere soil of national flower Mugunghwa from South Korea.</title>
        <authorList>
            <person name="Zheng-Fei Y."/>
            <person name="Huan T."/>
        </authorList>
    </citation>
    <scope>NUCLEOTIDE SEQUENCE [LARGE SCALE GENOMIC DNA]</scope>
    <source>
        <strain evidence="9 10">B156</strain>
    </source>
</reference>
<dbReference type="InterPro" id="IPR003661">
    <property type="entry name" value="HisK_dim/P_dom"/>
</dbReference>
<accession>A0A849KAF5</accession>
<dbReference type="PANTHER" id="PTHR43304">
    <property type="entry name" value="PHYTOCHROME-LIKE PROTEIN CPH1"/>
    <property type="match status" value="1"/>
</dbReference>
<dbReference type="InterPro" id="IPR052162">
    <property type="entry name" value="Sensor_kinase/Photoreceptor"/>
</dbReference>
<dbReference type="SUPFAM" id="SSF55874">
    <property type="entry name" value="ATPase domain of HSP90 chaperone/DNA topoisomerase II/histidine kinase"/>
    <property type="match status" value="1"/>
</dbReference>
<dbReference type="Pfam" id="PF08448">
    <property type="entry name" value="PAS_4"/>
    <property type="match status" value="1"/>
</dbReference>
<comment type="caution">
    <text evidence="9">The sequence shown here is derived from an EMBL/GenBank/DDBJ whole genome shotgun (WGS) entry which is preliminary data.</text>
</comment>
<keyword evidence="5" id="KW-0418">Kinase</keyword>
<dbReference type="InterPro" id="IPR029016">
    <property type="entry name" value="GAF-like_dom_sf"/>
</dbReference>
<dbReference type="CDD" id="cd00130">
    <property type="entry name" value="PAS"/>
    <property type="match status" value="1"/>
</dbReference>
<sequence length="526" mass="57207">MVDAIPGLVWTAGADGDVDFVNARWREYTGMSAGESSGRGCWKAIHPDDRAAVQQQWASIHASGRAGEMEARLRRSDGAYRWHRFRVAPSMGASGAVDGWCGLNTDIEDRKRAQALLAGENKLLEMVASGCRLPVVLDALCRVFEQVTDECTCSVILVDAGGTHLQQGASPSLDPEFTRSIDGRPVDVENGPCAMAATLNEQVVCADVATETRWSSYGWCRLALSFGVRACWSTPIRSSTGKVVGTFGLHYARPATPTPLHQELIAQFTHLASIAIMRVLEEEALEKVRSEFAHVARVTSLGTLAASIAHEVNQPLCGIISNAGAGLRMLSSVPPRVENAEETVKRILRDANRASDVIARLRALFGGKPSRTDLIDLSESSREVIALSLGELQRHRVILLTDLPSSLPAVRADRVQVQQVILNLLLNALESMRRVDHRPRELLIRTAREEGGRVLLTVKDSGLGLDTELAERVFEPFYTTKQNGMGIGLSVSRTIVESHQGRIWATPGHSGASFSFSLPEAKHQDA</sequence>
<feature type="domain" description="Histidine kinase" evidence="6">
    <location>
        <begin position="307"/>
        <end position="522"/>
    </location>
</feature>
<dbReference type="SMART" id="SM00387">
    <property type="entry name" value="HATPase_c"/>
    <property type="match status" value="1"/>
</dbReference>
<dbReference type="Proteomes" id="UP000552954">
    <property type="component" value="Unassembled WGS sequence"/>
</dbReference>
<dbReference type="SMART" id="SM00065">
    <property type="entry name" value="GAF"/>
    <property type="match status" value="1"/>
</dbReference>
<evidence type="ECO:0000259" key="6">
    <source>
        <dbReference type="PROSITE" id="PS50109"/>
    </source>
</evidence>
<dbReference type="GO" id="GO:0000155">
    <property type="term" value="F:phosphorelay sensor kinase activity"/>
    <property type="evidence" value="ECO:0007669"/>
    <property type="project" value="InterPro"/>
</dbReference>
<dbReference type="Pfam" id="PF02518">
    <property type="entry name" value="HATPase_c"/>
    <property type="match status" value="1"/>
</dbReference>
<dbReference type="InterPro" id="IPR005467">
    <property type="entry name" value="His_kinase_dom"/>
</dbReference>
<dbReference type="Gene3D" id="3.30.450.40">
    <property type="match status" value="1"/>
</dbReference>
<dbReference type="InterPro" id="IPR036097">
    <property type="entry name" value="HisK_dim/P_sf"/>
</dbReference>
<dbReference type="CDD" id="cd00082">
    <property type="entry name" value="HisKA"/>
    <property type="match status" value="1"/>
</dbReference>
<feature type="domain" description="PAS" evidence="7">
    <location>
        <begin position="1"/>
        <end position="67"/>
    </location>
</feature>
<dbReference type="FunFam" id="3.30.450.20:FF:000099">
    <property type="entry name" value="Sensory box sensor histidine kinase"/>
    <property type="match status" value="1"/>
</dbReference>
<comment type="catalytic activity">
    <reaction evidence="1">
        <text>ATP + protein L-histidine = ADP + protein N-phospho-L-histidine.</text>
        <dbReference type="EC" id="2.7.13.3"/>
    </reaction>
</comment>